<sequence length="169" mass="18187">MTPPAKAYELAGYTGDPRWHRYNASKLTNKPSVRERIEELSAEFDQRAGIHAEYIKRCLLPIVEANAADLFTRDEAGKLHLKAIGDLPRNLAAAISKIKTDPDTGAIVEINLADKVSAGGLLLRSVGGLIDRKEHTGSAGGPITLATLVGQSMAQEIQRKQGDDDDAGE</sequence>
<dbReference type="Pfam" id="PF03592">
    <property type="entry name" value="Terminase_2"/>
    <property type="match status" value="1"/>
</dbReference>
<evidence type="ECO:0000313" key="1">
    <source>
        <dbReference type="EMBL" id="SDC38668.1"/>
    </source>
</evidence>
<organism evidence="1 2">
    <name type="scientific">Bradyrhizobium brasilense</name>
    <dbReference type="NCBI Taxonomy" id="1419277"/>
    <lineage>
        <taxon>Bacteria</taxon>
        <taxon>Pseudomonadati</taxon>
        <taxon>Pseudomonadota</taxon>
        <taxon>Alphaproteobacteria</taxon>
        <taxon>Hyphomicrobiales</taxon>
        <taxon>Nitrobacteraceae</taxon>
        <taxon>Bradyrhizobium</taxon>
    </lineage>
</organism>
<dbReference type="InterPro" id="IPR005335">
    <property type="entry name" value="Terminase_ssu"/>
</dbReference>
<protein>
    <submittedName>
        <fullName evidence="1">Terminase small subunit</fullName>
    </submittedName>
</protein>
<dbReference type="RefSeq" id="WP_176936738.1">
    <property type="nucleotide sequence ID" value="NZ_FMZW01000002.1"/>
</dbReference>
<reference evidence="1 2" key="1">
    <citation type="submission" date="2016-10" db="EMBL/GenBank/DDBJ databases">
        <authorList>
            <person name="de Groot N.N."/>
        </authorList>
    </citation>
    <scope>NUCLEOTIDE SEQUENCE [LARGE SCALE GENOMIC DNA]</scope>
    <source>
        <strain evidence="1 2">R5</strain>
    </source>
</reference>
<dbReference type="GO" id="GO:0051276">
    <property type="term" value="P:chromosome organization"/>
    <property type="evidence" value="ECO:0007669"/>
    <property type="project" value="InterPro"/>
</dbReference>
<accession>A0A1G6L6A4</accession>
<dbReference type="Proteomes" id="UP000199245">
    <property type="component" value="Unassembled WGS sequence"/>
</dbReference>
<evidence type="ECO:0000313" key="2">
    <source>
        <dbReference type="Proteomes" id="UP000199245"/>
    </source>
</evidence>
<dbReference type="EMBL" id="FMZW01000002">
    <property type="protein sequence ID" value="SDC38668.1"/>
    <property type="molecule type" value="Genomic_DNA"/>
</dbReference>
<dbReference type="Gene3D" id="1.10.10.1400">
    <property type="entry name" value="Terminase, small subunit, N-terminal DNA-binding domain, HTH motif"/>
    <property type="match status" value="1"/>
</dbReference>
<name>A0A1G6L6A4_9BRAD</name>
<dbReference type="AlphaFoldDB" id="A0A1G6L6A4"/>
<gene>
    <name evidence="1" type="ORF">SAMN05216337_1002340</name>
</gene>
<dbReference type="InterPro" id="IPR038713">
    <property type="entry name" value="Terminase_Gp1_N_sf"/>
</dbReference>
<proteinExistence type="predicted"/>